<evidence type="ECO:0000256" key="1">
    <source>
        <dbReference type="ARBA" id="ARBA00038414"/>
    </source>
</evidence>
<evidence type="ECO:0000313" key="8">
    <source>
        <dbReference type="Proteomes" id="UP000428328"/>
    </source>
</evidence>
<comment type="catalytic activity">
    <reaction evidence="5">
        <text>D-5-benzylhydantoin = L-5-benzylhydantoin</text>
        <dbReference type="Rhea" id="RHEA:83991"/>
        <dbReference type="ChEBI" id="CHEBI:176864"/>
        <dbReference type="ChEBI" id="CHEBI:233540"/>
    </reaction>
</comment>
<dbReference type="Pfam" id="PF01177">
    <property type="entry name" value="Asp_Glu_race"/>
    <property type="match status" value="1"/>
</dbReference>
<dbReference type="GO" id="GO:0047661">
    <property type="term" value="F:amino-acid racemase activity"/>
    <property type="evidence" value="ECO:0007669"/>
    <property type="project" value="InterPro"/>
</dbReference>
<comment type="similarity">
    <text evidence="1">Belongs to the HyuE racemase family.</text>
</comment>
<dbReference type="InterPro" id="IPR053714">
    <property type="entry name" value="Iso_Racemase_Enz_sf"/>
</dbReference>
<dbReference type="GO" id="GO:0036348">
    <property type="term" value="F:hydantoin racemase activity"/>
    <property type="evidence" value="ECO:0007669"/>
    <property type="project" value="UniProtKB-EC"/>
</dbReference>
<evidence type="ECO:0000313" key="7">
    <source>
        <dbReference type="EMBL" id="QGY41907.1"/>
    </source>
</evidence>
<evidence type="ECO:0000256" key="4">
    <source>
        <dbReference type="ARBA" id="ARBA00067972"/>
    </source>
</evidence>
<protein>
    <recommendedName>
        <fullName evidence="4">Hydantoin racemase</fullName>
        <ecNumber evidence="3">5.1.99.5</ecNumber>
    </recommendedName>
</protein>
<comment type="catalytic activity">
    <reaction evidence="6">
        <text>D-5-isobutylhydantoin = L-5-isobutylhydantoin</text>
        <dbReference type="Rhea" id="RHEA:84231"/>
        <dbReference type="ChEBI" id="CHEBI:233609"/>
        <dbReference type="ChEBI" id="CHEBI:233610"/>
    </reaction>
</comment>
<organism evidence="7 8">
    <name type="scientific">Pseudodesulfovibrio cashew</name>
    <dbReference type="NCBI Taxonomy" id="2678688"/>
    <lineage>
        <taxon>Bacteria</taxon>
        <taxon>Pseudomonadati</taxon>
        <taxon>Thermodesulfobacteriota</taxon>
        <taxon>Desulfovibrionia</taxon>
        <taxon>Desulfovibrionales</taxon>
        <taxon>Desulfovibrionaceae</taxon>
    </lineage>
</organism>
<dbReference type="InterPro" id="IPR052186">
    <property type="entry name" value="Hydantoin_racemase-like"/>
</dbReference>
<dbReference type="EMBL" id="CP046400">
    <property type="protein sequence ID" value="QGY41907.1"/>
    <property type="molecule type" value="Genomic_DNA"/>
</dbReference>
<sequence>MRILIINPNSSAPMTRSIEETARRVCSSGTDITAACPPDSPLSIEGHSDGALAAYHMLRLTDQSDPADGYVVACFDDTGVDALRERLAGPVLGIGEAAMHAATMLACRFSVLTTLERSVPIIEDNAARYGLGIRCRGVHASDLPVLALEESGDDSAFSIIREAATRILKKDRSDALVLGCGGMTHFAERLGNELGVPVVDGVSTAVRFVESLIGLNLGTSKAGGYAYPREKTSPISKEDSHA</sequence>
<comment type="catalytic activity">
    <reaction evidence="2">
        <text>a D-5-monosubstituted hydantoin = a L-5-monosubstituted hydantoin</text>
        <dbReference type="Rhea" id="RHEA:46624"/>
        <dbReference type="ChEBI" id="CHEBI:86339"/>
        <dbReference type="ChEBI" id="CHEBI:86340"/>
        <dbReference type="EC" id="5.1.99.5"/>
    </reaction>
</comment>
<proteinExistence type="inferred from homology"/>
<evidence type="ECO:0000256" key="3">
    <source>
        <dbReference type="ARBA" id="ARBA00066406"/>
    </source>
</evidence>
<accession>A0A6I6JP93</accession>
<dbReference type="FunFam" id="3.40.50.12500:FF:000001">
    <property type="entry name" value="Putative hydantoin racemase"/>
    <property type="match status" value="1"/>
</dbReference>
<dbReference type="PANTHER" id="PTHR28047:SF5">
    <property type="entry name" value="PROTEIN DCG1"/>
    <property type="match status" value="1"/>
</dbReference>
<gene>
    <name evidence="7" type="ORF">GM415_17850</name>
</gene>
<evidence type="ECO:0000256" key="2">
    <source>
        <dbReference type="ARBA" id="ARBA00051635"/>
    </source>
</evidence>
<dbReference type="InterPro" id="IPR015942">
    <property type="entry name" value="Asp/Glu/hydantoin_racemase"/>
</dbReference>
<name>A0A6I6JP93_9BACT</name>
<dbReference type="RefSeq" id="WP_158950608.1">
    <property type="nucleotide sequence ID" value="NZ_CP046400.1"/>
</dbReference>
<dbReference type="KEGG" id="psel:GM415_17850"/>
<dbReference type="Gene3D" id="3.40.50.12500">
    <property type="match status" value="1"/>
</dbReference>
<evidence type="ECO:0000256" key="6">
    <source>
        <dbReference type="ARBA" id="ARBA00093234"/>
    </source>
</evidence>
<evidence type="ECO:0000256" key="5">
    <source>
        <dbReference type="ARBA" id="ARBA00093199"/>
    </source>
</evidence>
<dbReference type="Proteomes" id="UP000428328">
    <property type="component" value="Chromosome"/>
</dbReference>
<dbReference type="PANTHER" id="PTHR28047">
    <property type="entry name" value="PROTEIN DCG1"/>
    <property type="match status" value="1"/>
</dbReference>
<dbReference type="AlphaFoldDB" id="A0A6I6JP93"/>
<keyword evidence="8" id="KW-1185">Reference proteome</keyword>
<reference evidence="7 8" key="1">
    <citation type="submission" date="2019-11" db="EMBL/GenBank/DDBJ databases">
        <authorList>
            <person name="Zheng R.K."/>
            <person name="Sun C.M."/>
        </authorList>
    </citation>
    <scope>NUCLEOTIDE SEQUENCE [LARGE SCALE GENOMIC DNA]</scope>
    <source>
        <strain evidence="7 8">SRB007</strain>
    </source>
</reference>
<dbReference type="EC" id="5.1.99.5" evidence="3"/>